<accession>A0ABY4L7S7</accession>
<proteinExistence type="predicted"/>
<dbReference type="Pfam" id="PF00144">
    <property type="entry name" value="Beta-lactamase"/>
    <property type="match status" value="1"/>
</dbReference>
<gene>
    <name evidence="2" type="ORF">FOF52_15175</name>
</gene>
<keyword evidence="3" id="KW-1185">Reference proteome</keyword>
<dbReference type="InterPro" id="IPR001466">
    <property type="entry name" value="Beta-lactam-related"/>
</dbReference>
<sequence length="474" mass="51054">MCVYTTWRSEEILDRSHALQGERVELDRISGLLEKLAERHRVPGAQLAVYLDGELLEAVHGVTRTGRPDPVTPRSRFPYGSVSKIFTAALVMQLVEDGEIELDRPVADHLASHQIPHGHPMRSTTLRHLLSHTSGLVSDHEGAPLRSASLRRHFTSVLDTEWISTPGTAFSYSNTGYAVAAYVVEAVTGQDWWEAIESYLFGPTGLDLAFVHDARTPSARPDTVSGHAVHSATGHTEPVDFYVEPALTAAGGLAGSATDLVAFARAFMAADHAALDTEIADPEVLAEMGREVRAAEPFGLADGWCAGWGVFHADRTRWLGHDGTLDGGTCNVRLDPAGGAAVALTTNSTTGLAMWEDLVDELRNLGLHVGHYRQPRPASGTSLPDARFTGNYTNGELSVRITPDQAGAFRFNISNGLHGSLEAGPDLTFSVEAAEYGGLLLSGRFLRAPDSADTVELMQYNGRTLRRTDQATAA</sequence>
<dbReference type="EMBL" id="CP051627">
    <property type="protein sequence ID" value="UPT22142.1"/>
    <property type="molecule type" value="Genomic_DNA"/>
</dbReference>
<dbReference type="Proteomes" id="UP000832041">
    <property type="component" value="Chromosome"/>
</dbReference>
<organism evidence="2 3">
    <name type="scientific">Thermobifida alba</name>
    <name type="common">Thermomonospora alba</name>
    <dbReference type="NCBI Taxonomy" id="53522"/>
    <lineage>
        <taxon>Bacteria</taxon>
        <taxon>Bacillati</taxon>
        <taxon>Actinomycetota</taxon>
        <taxon>Actinomycetes</taxon>
        <taxon>Streptosporangiales</taxon>
        <taxon>Nocardiopsidaceae</taxon>
        <taxon>Thermobifida</taxon>
    </lineage>
</organism>
<name>A0ABY4L7S7_THEAE</name>
<dbReference type="Gene3D" id="3.40.710.10">
    <property type="entry name" value="DD-peptidase/beta-lactamase superfamily"/>
    <property type="match status" value="1"/>
</dbReference>
<reference evidence="2 3" key="1">
    <citation type="submission" date="2020-04" db="EMBL/GenBank/DDBJ databases">
        <title>Thermobifida alba genome sequencing and assembly.</title>
        <authorList>
            <person name="Luzics S."/>
            <person name="Horvath B."/>
            <person name="Nagy I."/>
            <person name="Toth A."/>
            <person name="Nagy I."/>
            <person name="Kukolya J."/>
        </authorList>
    </citation>
    <scope>NUCLEOTIDE SEQUENCE [LARGE SCALE GENOMIC DNA]</scope>
    <source>
        <strain evidence="2 3">DSM 43795</strain>
    </source>
</reference>
<feature type="domain" description="Beta-lactamase-related" evidence="1">
    <location>
        <begin position="32"/>
        <end position="352"/>
    </location>
</feature>
<evidence type="ECO:0000313" key="2">
    <source>
        <dbReference type="EMBL" id="UPT22142.1"/>
    </source>
</evidence>
<dbReference type="InterPro" id="IPR050491">
    <property type="entry name" value="AmpC-like"/>
</dbReference>
<dbReference type="PANTHER" id="PTHR46825">
    <property type="entry name" value="D-ALANYL-D-ALANINE-CARBOXYPEPTIDASE/ENDOPEPTIDASE AMPH"/>
    <property type="match status" value="1"/>
</dbReference>
<dbReference type="InterPro" id="IPR012338">
    <property type="entry name" value="Beta-lactam/transpept-like"/>
</dbReference>
<dbReference type="SUPFAM" id="SSF56601">
    <property type="entry name" value="beta-lactamase/transpeptidase-like"/>
    <property type="match status" value="1"/>
</dbReference>
<evidence type="ECO:0000313" key="3">
    <source>
        <dbReference type="Proteomes" id="UP000832041"/>
    </source>
</evidence>
<evidence type="ECO:0000259" key="1">
    <source>
        <dbReference type="Pfam" id="PF00144"/>
    </source>
</evidence>
<protein>
    <submittedName>
        <fullName evidence="2">Beta-lactamase family protein</fullName>
    </submittedName>
</protein>
<dbReference type="PANTHER" id="PTHR46825:SF7">
    <property type="entry name" value="D-ALANYL-D-ALANINE CARBOXYPEPTIDASE"/>
    <property type="match status" value="1"/>
</dbReference>